<evidence type="ECO:0000256" key="4">
    <source>
        <dbReference type="PROSITE-ProRule" id="PRU00335"/>
    </source>
</evidence>
<name>A0A4R1HZK9_PSEEN</name>
<evidence type="ECO:0000259" key="5">
    <source>
        <dbReference type="PROSITE" id="PS50977"/>
    </source>
</evidence>
<keyword evidence="1" id="KW-0805">Transcription regulation</keyword>
<organism evidence="6 7">
    <name type="scientific">Pseudonocardia endophytica</name>
    <dbReference type="NCBI Taxonomy" id="401976"/>
    <lineage>
        <taxon>Bacteria</taxon>
        <taxon>Bacillati</taxon>
        <taxon>Actinomycetota</taxon>
        <taxon>Actinomycetes</taxon>
        <taxon>Pseudonocardiales</taxon>
        <taxon>Pseudonocardiaceae</taxon>
        <taxon>Pseudonocardia</taxon>
    </lineage>
</organism>
<dbReference type="PROSITE" id="PS01081">
    <property type="entry name" value="HTH_TETR_1"/>
    <property type="match status" value="1"/>
</dbReference>
<dbReference type="PROSITE" id="PS50977">
    <property type="entry name" value="HTH_TETR_2"/>
    <property type="match status" value="1"/>
</dbReference>
<proteinExistence type="predicted"/>
<comment type="caution">
    <text evidence="6">The sequence shown here is derived from an EMBL/GenBank/DDBJ whole genome shotgun (WGS) entry which is preliminary data.</text>
</comment>
<evidence type="ECO:0000256" key="3">
    <source>
        <dbReference type="ARBA" id="ARBA00023163"/>
    </source>
</evidence>
<gene>
    <name evidence="6" type="ORF">EV378_2862</name>
</gene>
<reference evidence="6 7" key="1">
    <citation type="submission" date="2019-03" db="EMBL/GenBank/DDBJ databases">
        <title>Sequencing the genomes of 1000 actinobacteria strains.</title>
        <authorList>
            <person name="Klenk H.-P."/>
        </authorList>
    </citation>
    <scope>NUCLEOTIDE SEQUENCE [LARGE SCALE GENOMIC DNA]</scope>
    <source>
        <strain evidence="6 7">DSM 44969</strain>
    </source>
</reference>
<protein>
    <submittedName>
        <fullName evidence="6">TetR family transcriptional regulator</fullName>
    </submittedName>
</protein>
<keyword evidence="2 4" id="KW-0238">DNA-binding</keyword>
<dbReference type="Gene3D" id="1.10.357.10">
    <property type="entry name" value="Tetracycline Repressor, domain 2"/>
    <property type="match status" value="1"/>
</dbReference>
<keyword evidence="3" id="KW-0804">Transcription</keyword>
<dbReference type="GO" id="GO:0000976">
    <property type="term" value="F:transcription cis-regulatory region binding"/>
    <property type="evidence" value="ECO:0007669"/>
    <property type="project" value="TreeGrafter"/>
</dbReference>
<dbReference type="InterPro" id="IPR050109">
    <property type="entry name" value="HTH-type_TetR-like_transc_reg"/>
</dbReference>
<sequence>MVERIVAAAEDVVAERGYDGTSTNRVATRAGVSPGSLYQYFPDKDALITEVLDRYVTALEARISAAFPGRLGPDLSPASIRGVVSELVDALAERPALLRVLSERLPRTAGHRRVAFAQRIDNVTTTALRFRNGPDPLVPVEAVAWVVVRTVEHVAISYVLEEPDLERSMVVDELCTLVSAYLRLRAAP</sequence>
<feature type="domain" description="HTH tetR-type" evidence="5">
    <location>
        <begin position="1"/>
        <end position="59"/>
    </location>
</feature>
<dbReference type="InterPro" id="IPR001647">
    <property type="entry name" value="HTH_TetR"/>
</dbReference>
<accession>A0A4R1HZK9</accession>
<evidence type="ECO:0000313" key="7">
    <source>
        <dbReference type="Proteomes" id="UP000295560"/>
    </source>
</evidence>
<dbReference type="PRINTS" id="PR00455">
    <property type="entry name" value="HTHTETR"/>
</dbReference>
<evidence type="ECO:0000313" key="6">
    <source>
        <dbReference type="EMBL" id="TCK27011.1"/>
    </source>
</evidence>
<dbReference type="OrthoDB" id="5242390at2"/>
<dbReference type="Pfam" id="PF00440">
    <property type="entry name" value="TetR_N"/>
    <property type="match status" value="1"/>
</dbReference>
<dbReference type="PANTHER" id="PTHR30055:SF234">
    <property type="entry name" value="HTH-TYPE TRANSCRIPTIONAL REGULATOR BETI"/>
    <property type="match status" value="1"/>
</dbReference>
<keyword evidence="7" id="KW-1185">Reference proteome</keyword>
<dbReference type="PANTHER" id="PTHR30055">
    <property type="entry name" value="HTH-TYPE TRANSCRIPTIONAL REGULATOR RUTR"/>
    <property type="match status" value="1"/>
</dbReference>
<feature type="DNA-binding region" description="H-T-H motif" evidence="4">
    <location>
        <begin position="22"/>
        <end position="41"/>
    </location>
</feature>
<dbReference type="Proteomes" id="UP000295560">
    <property type="component" value="Unassembled WGS sequence"/>
</dbReference>
<dbReference type="GO" id="GO:0003700">
    <property type="term" value="F:DNA-binding transcription factor activity"/>
    <property type="evidence" value="ECO:0007669"/>
    <property type="project" value="TreeGrafter"/>
</dbReference>
<dbReference type="InterPro" id="IPR009057">
    <property type="entry name" value="Homeodomain-like_sf"/>
</dbReference>
<dbReference type="AlphaFoldDB" id="A0A4R1HZK9"/>
<dbReference type="InterPro" id="IPR041669">
    <property type="entry name" value="TetR_C_15"/>
</dbReference>
<dbReference type="Pfam" id="PF17918">
    <property type="entry name" value="TetR_C_15"/>
    <property type="match status" value="1"/>
</dbReference>
<evidence type="ECO:0000256" key="1">
    <source>
        <dbReference type="ARBA" id="ARBA00023015"/>
    </source>
</evidence>
<dbReference type="SUPFAM" id="SSF46689">
    <property type="entry name" value="Homeodomain-like"/>
    <property type="match status" value="1"/>
</dbReference>
<dbReference type="EMBL" id="SMFZ01000001">
    <property type="protein sequence ID" value="TCK27011.1"/>
    <property type="molecule type" value="Genomic_DNA"/>
</dbReference>
<evidence type="ECO:0000256" key="2">
    <source>
        <dbReference type="ARBA" id="ARBA00023125"/>
    </source>
</evidence>
<dbReference type="InterPro" id="IPR023772">
    <property type="entry name" value="DNA-bd_HTH_TetR-type_CS"/>
</dbReference>